<gene>
    <name evidence="6" type="primary">ORF43</name>
</gene>
<dbReference type="Pfam" id="PF01763">
    <property type="entry name" value="Herpes_UL6"/>
    <property type="match status" value="1"/>
</dbReference>
<dbReference type="GO" id="GO:0044423">
    <property type="term" value="C:virion component"/>
    <property type="evidence" value="ECO:0007669"/>
    <property type="project" value="UniProtKB-KW"/>
</dbReference>
<evidence type="ECO:0000256" key="3">
    <source>
        <dbReference type="ARBA" id="ARBA00022844"/>
    </source>
</evidence>
<evidence type="ECO:0000256" key="5">
    <source>
        <dbReference type="SAM" id="Coils"/>
    </source>
</evidence>
<dbReference type="RefSeq" id="YP_010087483.1">
    <property type="nucleotide sequence ID" value="NC_055555.1"/>
</dbReference>
<sequence length="558" mass="62929">MNPASEAILIHPSALSRSLFEILQGKVAYVKGQTLYASLRNPAVLTRQLFVHLYQTALAECNYTALLEEWKRHSAQMAMRWPSATKDDGAEVQSFQSWAQTVRLAVDKLILHNIYHAIHVKFSATYERYVDWMVTTGLIPVVSRSPDKDFISQVLSNIDDLTVESGPSHALLSGLLLAFKSEIHEMLTKLTSVYIPDSTEVEIVYDNEMFVAMYRGHRHKVVVIRAPVIGQSGTVTFDGPLQRLHANIISCQKTTEHAKVCQLLHTAPLKAIVGDANSITYKDILEHIDKNSQRGDPKKEMFKLLVKLSENKTVSGVTDIVEDFVSDVSNVVIDKNKLFGNPDGSVVSGLKKRVNQSVLKCLSNQVNDQFETIRGLEQERETYLKKINSMEEQISRYRLMESGASNVEVDVTQSDPLQVMSKLYSAGLHVAKARISKEDMVLNSFMSQYIPPYRETIKDLCDLWESEIIHSYRMEPVMDNQGQRLYVRYTQDTITNVLGPFIYIIMKLESVELIPHDHSDLNISDIVDRLFAVSRLKVYIDDIGSKITPADEAPAPAP</sequence>
<dbReference type="InterPro" id="IPR002660">
    <property type="entry name" value="Herpes_Portal"/>
</dbReference>
<protein>
    <submittedName>
        <fullName evidence="6">UL6</fullName>
    </submittedName>
</protein>
<evidence type="ECO:0000313" key="6">
    <source>
        <dbReference type="EMBL" id="AZB49213.1"/>
    </source>
</evidence>
<dbReference type="KEGG" id="vg:65102768"/>
<keyword evidence="1" id="KW-1048">Host nucleus</keyword>
<organism evidence="6">
    <name type="scientific">Phascolarctid gammaherpesvirus 1</name>
    <dbReference type="NCBI Taxonomy" id="2249313"/>
    <lineage>
        <taxon>Viruses</taxon>
        <taxon>Duplodnaviria</taxon>
        <taxon>Heunggongvirae</taxon>
        <taxon>Peploviricota</taxon>
        <taxon>Herviviricetes</taxon>
        <taxon>Herpesvirales</taxon>
        <taxon>Orthoherpesviridae</taxon>
        <taxon>Gammaherpesvirinae</taxon>
        <taxon>Manticavirus</taxon>
        <taxon>Manticavirus phascolarctidgamma1</taxon>
    </lineage>
</organism>
<evidence type="ECO:0000256" key="1">
    <source>
        <dbReference type="ARBA" id="ARBA00022562"/>
    </source>
</evidence>
<dbReference type="HAMAP" id="MF_04012">
    <property type="entry name" value="HSV_PORTL"/>
    <property type="match status" value="1"/>
</dbReference>
<proteinExistence type="inferred from homology"/>
<dbReference type="GeneID" id="65102768"/>
<dbReference type="GO" id="GO:0051276">
    <property type="term" value="P:chromosome organization"/>
    <property type="evidence" value="ECO:0007669"/>
    <property type="project" value="InterPro"/>
</dbReference>
<dbReference type="EMBL" id="MG452722">
    <property type="protein sequence ID" value="AZB49213.1"/>
    <property type="molecule type" value="Genomic_DNA"/>
</dbReference>
<accession>A0A3Q8JCD8</accession>
<evidence type="ECO:0000256" key="2">
    <source>
        <dbReference type="ARBA" id="ARBA00022612"/>
    </source>
</evidence>
<dbReference type="Proteomes" id="UP000677407">
    <property type="component" value="Segment"/>
</dbReference>
<keyword evidence="4" id="KW-0231">Viral genome packaging</keyword>
<evidence type="ECO:0000313" key="7">
    <source>
        <dbReference type="Proteomes" id="UP000677407"/>
    </source>
</evidence>
<feature type="coiled-coil region" evidence="5">
    <location>
        <begin position="359"/>
        <end position="393"/>
    </location>
</feature>
<keyword evidence="2" id="KW-1188">Viral release from host cell</keyword>
<reference evidence="6" key="1">
    <citation type="submission" date="2017-11" db="EMBL/GenBank/DDBJ databases">
        <title>The distinct marsupial branch of gammaherpesviruses includes novel host-derived genes seldom found in other viruses.</title>
        <authorList>
            <person name="Vaz P.K."/>
        </authorList>
    </citation>
    <scope>NUCLEOTIDE SEQUENCE</scope>
    <source>
        <strain evidence="6">36M/11</strain>
    </source>
</reference>
<keyword evidence="7" id="KW-1185">Reference proteome</keyword>
<keyword evidence="5" id="KW-0175">Coiled coil</keyword>
<name>A0A3Q8JCD8_9GAMA</name>
<evidence type="ECO:0000256" key="4">
    <source>
        <dbReference type="ARBA" id="ARBA00023219"/>
    </source>
</evidence>
<keyword evidence="3" id="KW-0946">Virion</keyword>